<evidence type="ECO:0000256" key="1">
    <source>
        <dbReference type="SAM" id="Phobius"/>
    </source>
</evidence>
<feature type="transmembrane region" description="Helical" evidence="1">
    <location>
        <begin position="37"/>
        <end position="58"/>
    </location>
</feature>
<gene>
    <name evidence="2" type="ORF">ACFOEN_02240</name>
</gene>
<keyword evidence="1" id="KW-0812">Transmembrane</keyword>
<dbReference type="RefSeq" id="WP_156303549.1">
    <property type="nucleotide sequence ID" value="NZ_CP180191.1"/>
</dbReference>
<keyword evidence="3" id="KW-1185">Reference proteome</keyword>
<comment type="caution">
    <text evidence="2">The sequence shown here is derived from an EMBL/GenBank/DDBJ whole genome shotgun (WGS) entry which is preliminary data.</text>
</comment>
<protein>
    <submittedName>
        <fullName evidence="2">Uncharacterized protein</fullName>
    </submittedName>
</protein>
<evidence type="ECO:0000313" key="3">
    <source>
        <dbReference type="Proteomes" id="UP001595556"/>
    </source>
</evidence>
<organism evidence="2 3">
    <name type="scientific">Piscinibacterium candidicorallinum</name>
    <dbReference type="NCBI Taxonomy" id="1793872"/>
    <lineage>
        <taxon>Bacteria</taxon>
        <taxon>Pseudomonadati</taxon>
        <taxon>Pseudomonadota</taxon>
        <taxon>Betaproteobacteria</taxon>
        <taxon>Burkholderiales</taxon>
        <taxon>Piscinibacterium</taxon>
    </lineage>
</organism>
<keyword evidence="1" id="KW-1133">Transmembrane helix</keyword>
<keyword evidence="1" id="KW-0472">Membrane</keyword>
<reference evidence="3" key="1">
    <citation type="journal article" date="2019" name="Int. J. Syst. Evol. Microbiol.">
        <title>The Global Catalogue of Microorganisms (GCM) 10K type strain sequencing project: providing services to taxonomists for standard genome sequencing and annotation.</title>
        <authorList>
            <consortium name="The Broad Institute Genomics Platform"/>
            <consortium name="The Broad Institute Genome Sequencing Center for Infectious Disease"/>
            <person name="Wu L."/>
            <person name="Ma J."/>
        </authorList>
    </citation>
    <scope>NUCLEOTIDE SEQUENCE [LARGE SCALE GENOMIC DNA]</scope>
    <source>
        <strain evidence="3">KCTC 52168</strain>
    </source>
</reference>
<accession>A0ABV7H555</accession>
<sequence>MKRHENPIYKLFALLASPVNRVVRIITPKLIVDEHVPFVSFFFLLLIWLCATAGRIYFLKYVPVAGA</sequence>
<dbReference type="EMBL" id="JBHRTI010000003">
    <property type="protein sequence ID" value="MFC3146457.1"/>
    <property type="molecule type" value="Genomic_DNA"/>
</dbReference>
<proteinExistence type="predicted"/>
<name>A0ABV7H555_9BURK</name>
<dbReference type="Proteomes" id="UP001595556">
    <property type="component" value="Unassembled WGS sequence"/>
</dbReference>
<evidence type="ECO:0000313" key="2">
    <source>
        <dbReference type="EMBL" id="MFC3146457.1"/>
    </source>
</evidence>